<keyword evidence="1" id="KW-0812">Transmembrane</keyword>
<accession>B6AD57</accession>
<dbReference type="Gene3D" id="3.40.50.1820">
    <property type="entry name" value="alpha/beta hydrolase"/>
    <property type="match status" value="1"/>
</dbReference>
<protein>
    <recommendedName>
        <fullName evidence="2">Phospholipase/carboxylesterase/thioesterase domain-containing protein</fullName>
    </recommendedName>
</protein>
<proteinExistence type="predicted"/>
<dbReference type="VEuPathDB" id="CryptoDB:CMU_018180"/>
<gene>
    <name evidence="3" type="ORF">CMU_018180</name>
</gene>
<dbReference type="EMBL" id="DS989728">
    <property type="protein sequence ID" value="EEA06061.1"/>
    <property type="molecule type" value="Genomic_DNA"/>
</dbReference>
<keyword evidence="1" id="KW-1133">Transmembrane helix</keyword>
<organism evidence="3 4">
    <name type="scientific">Cryptosporidium muris (strain RN66)</name>
    <dbReference type="NCBI Taxonomy" id="441375"/>
    <lineage>
        <taxon>Eukaryota</taxon>
        <taxon>Sar</taxon>
        <taxon>Alveolata</taxon>
        <taxon>Apicomplexa</taxon>
        <taxon>Conoidasida</taxon>
        <taxon>Coccidia</taxon>
        <taxon>Eucoccidiorida</taxon>
        <taxon>Eimeriorina</taxon>
        <taxon>Cryptosporidiidae</taxon>
        <taxon>Cryptosporidium</taxon>
    </lineage>
</organism>
<evidence type="ECO:0000256" key="1">
    <source>
        <dbReference type="SAM" id="Phobius"/>
    </source>
</evidence>
<dbReference type="InterPro" id="IPR029058">
    <property type="entry name" value="AB_hydrolase_fold"/>
</dbReference>
<name>B6AD57_CRYMR</name>
<dbReference type="Pfam" id="PF02230">
    <property type="entry name" value="Abhydrolase_2"/>
    <property type="match status" value="1"/>
</dbReference>
<evidence type="ECO:0000313" key="4">
    <source>
        <dbReference type="Proteomes" id="UP000001460"/>
    </source>
</evidence>
<dbReference type="OrthoDB" id="337834at2759"/>
<evidence type="ECO:0000313" key="3">
    <source>
        <dbReference type="EMBL" id="EEA06061.1"/>
    </source>
</evidence>
<evidence type="ECO:0000259" key="2">
    <source>
        <dbReference type="Pfam" id="PF02230"/>
    </source>
</evidence>
<feature type="transmembrane region" description="Helical" evidence="1">
    <location>
        <begin position="203"/>
        <end position="220"/>
    </location>
</feature>
<dbReference type="OMA" id="CNINPEG"/>
<dbReference type="AlphaFoldDB" id="B6AD57"/>
<keyword evidence="4" id="KW-1185">Reference proteome</keyword>
<dbReference type="Proteomes" id="UP000001460">
    <property type="component" value="Unassembled WGS sequence"/>
</dbReference>
<dbReference type="GeneID" id="6995543"/>
<dbReference type="RefSeq" id="XP_002140410.1">
    <property type="nucleotide sequence ID" value="XM_002140374.1"/>
</dbReference>
<sequence length="336" mass="38777">MVDIKYSLINLNHFWFSLLILIIYVQNYQCFKISKNIYKDIAVEDYNYLKERCNINPEGLSILGHFKSTKNPKYTILFLHAYANPRSLLVRLSKKFFVRMGRHINHYDLDFSNDMQFIAIDWLPLFSSIYNKLGNNVMNTLISGNAPINLYLKIIISVAAFINNLYRRGIINSLELTGIYGNCVGGIIALGVTFSIMKPLAVTVVNGATLFLPNILFTRLSRKSNTSTRILLIHGQDDKVITPIYAENTYYTLLNWNVNVEILKVEGDHISVMIKHLYTGFRYIASVLLDRPEIYRPDDTYNEELMKLTKQSIKREDITLIVPPKKLDGDTFNIRN</sequence>
<reference evidence="3" key="1">
    <citation type="submission" date="2008-06" db="EMBL/GenBank/DDBJ databases">
        <authorList>
            <person name="Lorenzi H."/>
            <person name="Inman J."/>
            <person name="Miller J."/>
            <person name="Schobel S."/>
            <person name="Amedeo P."/>
            <person name="Caler E.V."/>
            <person name="da Silva J."/>
        </authorList>
    </citation>
    <scope>NUCLEOTIDE SEQUENCE [LARGE SCALE GENOMIC DNA]</scope>
    <source>
        <strain evidence="3">RN66</strain>
    </source>
</reference>
<feature type="transmembrane region" description="Helical" evidence="1">
    <location>
        <begin position="6"/>
        <end position="25"/>
    </location>
</feature>
<dbReference type="InterPro" id="IPR003140">
    <property type="entry name" value="PLipase/COase/thioEstase"/>
</dbReference>
<dbReference type="SUPFAM" id="SSF53474">
    <property type="entry name" value="alpha/beta-Hydrolases"/>
    <property type="match status" value="1"/>
</dbReference>
<feature type="transmembrane region" description="Helical" evidence="1">
    <location>
        <begin position="150"/>
        <end position="166"/>
    </location>
</feature>
<keyword evidence="1" id="KW-0472">Membrane</keyword>
<feature type="domain" description="Phospholipase/carboxylesterase/thioesterase" evidence="2">
    <location>
        <begin position="157"/>
        <end position="269"/>
    </location>
</feature>
<feature type="transmembrane region" description="Helical" evidence="1">
    <location>
        <begin position="178"/>
        <end position="197"/>
    </location>
</feature>
<dbReference type="GO" id="GO:0016787">
    <property type="term" value="F:hydrolase activity"/>
    <property type="evidence" value="ECO:0007669"/>
    <property type="project" value="InterPro"/>
</dbReference>